<accession>A0ABR1Y8H6</accession>
<feature type="compositionally biased region" description="Low complexity" evidence="1">
    <location>
        <begin position="198"/>
        <end position="211"/>
    </location>
</feature>
<feature type="compositionally biased region" description="Low complexity" evidence="1">
    <location>
        <begin position="119"/>
        <end position="137"/>
    </location>
</feature>
<keyword evidence="3" id="KW-1185">Reference proteome</keyword>
<organism evidence="2 3">
    <name type="scientific">Phyllosticta citrichinensis</name>
    <dbReference type="NCBI Taxonomy" id="1130410"/>
    <lineage>
        <taxon>Eukaryota</taxon>
        <taxon>Fungi</taxon>
        <taxon>Dikarya</taxon>
        <taxon>Ascomycota</taxon>
        <taxon>Pezizomycotina</taxon>
        <taxon>Dothideomycetes</taxon>
        <taxon>Dothideomycetes incertae sedis</taxon>
        <taxon>Botryosphaeriales</taxon>
        <taxon>Phyllostictaceae</taxon>
        <taxon>Phyllosticta</taxon>
    </lineage>
</organism>
<reference evidence="2 3" key="1">
    <citation type="journal article" date="2022" name="G3 (Bethesda)">
        <title>Enemy or ally: a genomic approach to elucidate the lifestyle of Phyllosticta citrichinaensis.</title>
        <authorList>
            <person name="Buijs V.A."/>
            <person name="Groenewald J.Z."/>
            <person name="Haridas S."/>
            <person name="LaButti K.M."/>
            <person name="Lipzen A."/>
            <person name="Martin F.M."/>
            <person name="Barry K."/>
            <person name="Grigoriev I.V."/>
            <person name="Crous P.W."/>
            <person name="Seidl M.F."/>
        </authorList>
    </citation>
    <scope>NUCLEOTIDE SEQUENCE [LARGE SCALE GENOMIC DNA]</scope>
    <source>
        <strain evidence="2 3">CBS 129764</strain>
    </source>
</reference>
<evidence type="ECO:0000256" key="1">
    <source>
        <dbReference type="SAM" id="MobiDB-lite"/>
    </source>
</evidence>
<feature type="compositionally biased region" description="Polar residues" evidence="1">
    <location>
        <begin position="226"/>
        <end position="241"/>
    </location>
</feature>
<dbReference type="EMBL" id="JBBWUH010000001">
    <property type="protein sequence ID" value="KAK8177951.1"/>
    <property type="molecule type" value="Genomic_DNA"/>
</dbReference>
<name>A0ABR1Y8H6_9PEZI</name>
<dbReference type="Proteomes" id="UP001456524">
    <property type="component" value="Unassembled WGS sequence"/>
</dbReference>
<feature type="region of interest" description="Disordered" evidence="1">
    <location>
        <begin position="198"/>
        <end position="258"/>
    </location>
</feature>
<evidence type="ECO:0000313" key="2">
    <source>
        <dbReference type="EMBL" id="KAK8177951.1"/>
    </source>
</evidence>
<comment type="caution">
    <text evidence="2">The sequence shown here is derived from an EMBL/GenBank/DDBJ whole genome shotgun (WGS) entry which is preliminary data.</text>
</comment>
<sequence length="363" mass="40021">MFFPIAHSEPVHPTTFRITSTLTCHPLALPHLDPFELRHRHIMPGNCQCPVCVRLLAEHDAIVQQYEENTPLPDRFLRVNNLTRAALEYVQYLQRSIDHHNGRQEHQDGPQDGLENVEQQQQQQQTQHHAQLQPPQAQVVPGAVPVMANHQLLHATENAVVDGNAHAAENAQCPGNPYNMPPQLSYQHHYHHHAPAVGQLPLGHAAPGPALAAPPPPPTPAQLAPVTSQAAEQVRGNNQWRGQPPQGPPPGPAVAPKTVPTGTFIRALVAPGAPRAHYMSRCTQCIKQQDVCTAHYVWPCTKCKSSTCCSFDRPTSFVPVRIDPDGYNLGKGFTVREVGGRLDAPPHELLKQLKKQQKDDPAY</sequence>
<feature type="region of interest" description="Disordered" evidence="1">
    <location>
        <begin position="101"/>
        <end position="137"/>
    </location>
</feature>
<evidence type="ECO:0000313" key="3">
    <source>
        <dbReference type="Proteomes" id="UP001456524"/>
    </source>
</evidence>
<proteinExistence type="predicted"/>
<gene>
    <name evidence="2" type="ORF">IWX90DRAFT_493200</name>
</gene>
<protein>
    <submittedName>
        <fullName evidence="2">Uncharacterized protein</fullName>
    </submittedName>
</protein>